<dbReference type="Proteomes" id="UP000474024">
    <property type="component" value="Unassembled WGS sequence"/>
</dbReference>
<evidence type="ECO:0000313" key="1">
    <source>
        <dbReference type="EMBL" id="MST73461.1"/>
    </source>
</evidence>
<protein>
    <submittedName>
        <fullName evidence="1">Uncharacterized protein</fullName>
    </submittedName>
</protein>
<accession>A0A6L5YP46</accession>
<keyword evidence="2" id="KW-1185">Reference proteome</keyword>
<name>A0A6L5YP46_9FIRM</name>
<comment type="caution">
    <text evidence="1">The sequence shown here is derived from an EMBL/GenBank/DDBJ whole genome shotgun (WGS) entry which is preliminary data.</text>
</comment>
<gene>
    <name evidence="1" type="ORF">FYJ75_00245</name>
</gene>
<organism evidence="1 2">
    <name type="scientific">Roseburia porci</name>
    <dbReference type="NCBI Taxonomy" id="2605790"/>
    <lineage>
        <taxon>Bacteria</taxon>
        <taxon>Bacillati</taxon>
        <taxon>Bacillota</taxon>
        <taxon>Clostridia</taxon>
        <taxon>Lachnospirales</taxon>
        <taxon>Lachnospiraceae</taxon>
        <taxon>Roseburia</taxon>
    </lineage>
</organism>
<dbReference type="AlphaFoldDB" id="A0A6L5YP46"/>
<proteinExistence type="predicted"/>
<dbReference type="EMBL" id="VUNI01000001">
    <property type="protein sequence ID" value="MST73461.1"/>
    <property type="molecule type" value="Genomic_DNA"/>
</dbReference>
<reference evidence="1 2" key="1">
    <citation type="submission" date="2019-08" db="EMBL/GenBank/DDBJ databases">
        <title>In-depth cultivation of the pig gut microbiome towards novel bacterial diversity and tailored functional studies.</title>
        <authorList>
            <person name="Wylensek D."/>
            <person name="Hitch T.C.A."/>
            <person name="Clavel T."/>
        </authorList>
    </citation>
    <scope>NUCLEOTIDE SEQUENCE [LARGE SCALE GENOMIC DNA]</scope>
    <source>
        <strain evidence="1 2">MUC/MUC-530-WT-4D</strain>
    </source>
</reference>
<evidence type="ECO:0000313" key="2">
    <source>
        <dbReference type="Proteomes" id="UP000474024"/>
    </source>
</evidence>
<sequence>MAIIDWEYYSSHFPNIVPEKQFEAVEAQAETEYKKVVKPYMNISEERQKDTIFQLCNFLWSNQATLAGHIVTSVNNNGYSESYALQSTAQAQEAMEELIYKGIGTRLAGAF</sequence>
<dbReference type="RefSeq" id="WP_154427652.1">
    <property type="nucleotide sequence ID" value="NZ_VUNI01000001.1"/>
</dbReference>